<organism evidence="1 2">
    <name type="scientific">Colocasia esculenta</name>
    <name type="common">Wild taro</name>
    <name type="synonym">Arum esculentum</name>
    <dbReference type="NCBI Taxonomy" id="4460"/>
    <lineage>
        <taxon>Eukaryota</taxon>
        <taxon>Viridiplantae</taxon>
        <taxon>Streptophyta</taxon>
        <taxon>Embryophyta</taxon>
        <taxon>Tracheophyta</taxon>
        <taxon>Spermatophyta</taxon>
        <taxon>Magnoliopsida</taxon>
        <taxon>Liliopsida</taxon>
        <taxon>Araceae</taxon>
        <taxon>Aroideae</taxon>
        <taxon>Colocasieae</taxon>
        <taxon>Colocasia</taxon>
    </lineage>
</organism>
<sequence length="76" mass="8154">MERIKLKSLSGLAKILKITLCLADIVTIAFYERPSLTLPNPLQLGLAVNGSVQLPQAHSSGTWIEGCFLLMISSAA</sequence>
<keyword evidence="2" id="KW-1185">Reference proteome</keyword>
<reference evidence="1" key="1">
    <citation type="submission" date="2017-07" db="EMBL/GenBank/DDBJ databases">
        <title>Taro Niue Genome Assembly and Annotation.</title>
        <authorList>
            <person name="Atibalentja N."/>
            <person name="Keating K."/>
            <person name="Fields C.J."/>
        </authorList>
    </citation>
    <scope>NUCLEOTIDE SEQUENCE</scope>
    <source>
        <strain evidence="1">Niue_2</strain>
        <tissue evidence="1">Leaf</tissue>
    </source>
</reference>
<proteinExistence type="predicted"/>
<dbReference type="OrthoDB" id="691821at2759"/>
<evidence type="ECO:0000313" key="1">
    <source>
        <dbReference type="EMBL" id="MQM11042.1"/>
    </source>
</evidence>
<accession>A0A843WKM7</accession>
<dbReference type="Proteomes" id="UP000652761">
    <property type="component" value="Unassembled WGS sequence"/>
</dbReference>
<gene>
    <name evidence="1" type="ORF">Taro_043941</name>
</gene>
<comment type="caution">
    <text evidence="1">The sequence shown here is derived from an EMBL/GenBank/DDBJ whole genome shotgun (WGS) entry which is preliminary data.</text>
</comment>
<name>A0A843WKM7_COLES</name>
<dbReference type="AlphaFoldDB" id="A0A843WKM7"/>
<dbReference type="EMBL" id="NMUH01004851">
    <property type="protein sequence ID" value="MQM11042.1"/>
    <property type="molecule type" value="Genomic_DNA"/>
</dbReference>
<evidence type="ECO:0000313" key="2">
    <source>
        <dbReference type="Proteomes" id="UP000652761"/>
    </source>
</evidence>
<protein>
    <submittedName>
        <fullName evidence="1">Uncharacterized protein</fullName>
    </submittedName>
</protein>